<accession>A0A3P7LAE5</accession>
<proteinExistence type="predicted"/>
<dbReference type="EMBL" id="UYRU01058410">
    <property type="protein sequence ID" value="VDN14155.1"/>
    <property type="molecule type" value="Genomic_DNA"/>
</dbReference>
<evidence type="ECO:0000256" key="1">
    <source>
        <dbReference type="SAM" id="MobiDB-lite"/>
    </source>
</evidence>
<dbReference type="Proteomes" id="UP000281553">
    <property type="component" value="Unassembled WGS sequence"/>
</dbReference>
<evidence type="ECO:0000313" key="2">
    <source>
        <dbReference type="EMBL" id="VDN14155.1"/>
    </source>
</evidence>
<keyword evidence="3" id="KW-1185">Reference proteome</keyword>
<dbReference type="AlphaFoldDB" id="A0A3P7LAE5"/>
<name>A0A3P7LAE5_DIBLA</name>
<protein>
    <submittedName>
        <fullName evidence="2">Uncharacterized protein</fullName>
    </submittedName>
</protein>
<feature type="region of interest" description="Disordered" evidence="1">
    <location>
        <begin position="71"/>
        <end position="99"/>
    </location>
</feature>
<organism evidence="2 3">
    <name type="scientific">Dibothriocephalus latus</name>
    <name type="common">Fish tapeworm</name>
    <name type="synonym">Diphyllobothrium latum</name>
    <dbReference type="NCBI Taxonomy" id="60516"/>
    <lineage>
        <taxon>Eukaryota</taxon>
        <taxon>Metazoa</taxon>
        <taxon>Spiralia</taxon>
        <taxon>Lophotrochozoa</taxon>
        <taxon>Platyhelminthes</taxon>
        <taxon>Cestoda</taxon>
        <taxon>Eucestoda</taxon>
        <taxon>Diphyllobothriidea</taxon>
        <taxon>Diphyllobothriidae</taxon>
        <taxon>Dibothriocephalus</taxon>
    </lineage>
</organism>
<feature type="non-terminal residue" evidence="2">
    <location>
        <position position="174"/>
    </location>
</feature>
<feature type="region of interest" description="Disordered" evidence="1">
    <location>
        <begin position="1"/>
        <end position="23"/>
    </location>
</feature>
<reference evidence="2 3" key="1">
    <citation type="submission" date="2018-11" db="EMBL/GenBank/DDBJ databases">
        <authorList>
            <consortium name="Pathogen Informatics"/>
        </authorList>
    </citation>
    <scope>NUCLEOTIDE SEQUENCE [LARGE SCALE GENOMIC DNA]</scope>
</reference>
<gene>
    <name evidence="2" type="ORF">DILT_LOCUS9986</name>
</gene>
<sequence>MEKRKSDEERSLREESEKSERELGQLLEQVTTWNARAHSILAWDKRSGYRASHRQAEASLNKAKELIDEVRSASAAGTPRRRKTKVTRSSSGLVKDADGAVEEMNSTIDDLKKQSADSQSSALIEDLDFRDLLKSAAKLSEDWKEYKARAGKDEQQQTEFWELCERTGAMMDEL</sequence>
<evidence type="ECO:0000313" key="3">
    <source>
        <dbReference type="Proteomes" id="UP000281553"/>
    </source>
</evidence>